<evidence type="ECO:0000256" key="1">
    <source>
        <dbReference type="SAM" id="MobiDB-lite"/>
    </source>
</evidence>
<organism evidence="2 3">
    <name type="scientific">Eumeta variegata</name>
    <name type="common">Bagworm moth</name>
    <name type="synonym">Eumeta japonica</name>
    <dbReference type="NCBI Taxonomy" id="151549"/>
    <lineage>
        <taxon>Eukaryota</taxon>
        <taxon>Metazoa</taxon>
        <taxon>Ecdysozoa</taxon>
        <taxon>Arthropoda</taxon>
        <taxon>Hexapoda</taxon>
        <taxon>Insecta</taxon>
        <taxon>Pterygota</taxon>
        <taxon>Neoptera</taxon>
        <taxon>Endopterygota</taxon>
        <taxon>Lepidoptera</taxon>
        <taxon>Glossata</taxon>
        <taxon>Ditrysia</taxon>
        <taxon>Tineoidea</taxon>
        <taxon>Psychidae</taxon>
        <taxon>Oiketicinae</taxon>
        <taxon>Eumeta</taxon>
    </lineage>
</organism>
<dbReference type="AlphaFoldDB" id="A0A4C1USJ3"/>
<feature type="region of interest" description="Disordered" evidence="1">
    <location>
        <begin position="122"/>
        <end position="147"/>
    </location>
</feature>
<accession>A0A4C1USJ3</accession>
<proteinExistence type="predicted"/>
<name>A0A4C1USJ3_EUMVA</name>
<sequence length="189" mass="21316">MKPFSTSTLIVTLRAIICLNNYRKVVSWLQCANESARPVRYCTVTPYRRQVAAPAVVFRPVNESSYGPLSFTSDILSLPKRRINDFWDYECSCHYFGESACSQAIALIGLLSSKAGGEVLNMNKDRSTTNRSHSRKCSSSSKIDSREPKKDIGMWRLGKNWVLDQQRCKSLLTITFFSVSIVPDGCRTN</sequence>
<reference evidence="2 3" key="1">
    <citation type="journal article" date="2019" name="Commun. Biol.">
        <title>The bagworm genome reveals a unique fibroin gene that provides high tensile strength.</title>
        <authorList>
            <person name="Kono N."/>
            <person name="Nakamura H."/>
            <person name="Ohtoshi R."/>
            <person name="Tomita M."/>
            <person name="Numata K."/>
            <person name="Arakawa K."/>
        </authorList>
    </citation>
    <scope>NUCLEOTIDE SEQUENCE [LARGE SCALE GENOMIC DNA]</scope>
</reference>
<keyword evidence="3" id="KW-1185">Reference proteome</keyword>
<comment type="caution">
    <text evidence="2">The sequence shown here is derived from an EMBL/GenBank/DDBJ whole genome shotgun (WGS) entry which is preliminary data.</text>
</comment>
<evidence type="ECO:0000313" key="2">
    <source>
        <dbReference type="EMBL" id="GBP29443.1"/>
    </source>
</evidence>
<protein>
    <submittedName>
        <fullName evidence="2">Uncharacterized protein</fullName>
    </submittedName>
</protein>
<gene>
    <name evidence="2" type="ORF">EVAR_22055_1</name>
</gene>
<dbReference type="Proteomes" id="UP000299102">
    <property type="component" value="Unassembled WGS sequence"/>
</dbReference>
<dbReference type="EMBL" id="BGZK01000220">
    <property type="protein sequence ID" value="GBP29443.1"/>
    <property type="molecule type" value="Genomic_DNA"/>
</dbReference>
<evidence type="ECO:0000313" key="3">
    <source>
        <dbReference type="Proteomes" id="UP000299102"/>
    </source>
</evidence>